<dbReference type="PROSITE" id="PS51720">
    <property type="entry name" value="G_AIG1"/>
    <property type="match status" value="2"/>
</dbReference>
<feature type="compositionally biased region" description="Basic and acidic residues" evidence="5">
    <location>
        <begin position="580"/>
        <end position="600"/>
    </location>
</feature>
<sequence length="725" mass="83616">MADWSGSTRQHAAEDEGSSGLFERSGSKRQPMNLSVIKEEMRIVLLGSHADVKSLCGNTIFGRKVFSESPSFQHLFERHDGMVLERHLVVTNTPDLFSPALSPEEQEVRRRFHLSRPEPHALLLVLKSGTFTDQDTDALELINVTLGEGASEYVIVVFMHEEQEYVNAKDSDTESVKSLLENSRHPHHHLQRNGDQSQVQKLLESIEKMVEENGGHQLKIPEEPSPFPMKEDTVCPTTNKIQKGFSRWPSSMNQWPTAQRFHPKSGNPTKLVRSKSSVGAEKSLKCARIVLIGKTGVGKSATGNTILRRDVFQSKSSMKSVTKTCQRETGDACGRPVTVVDTPGLFDTTLSNEEIQQEIMRCIELSAPGPHVFLLVIAVGPFTQEERETLQLIKMTFGQKAETYTMVLFTRGDNLAEESIEDYIKEGDPHVQKLINDCGGRFHVFDNKQKDPAQVVNLLKKIDKMMWDNDPNFYNDKMFQEAERPFRLMQINREREEEVRREIEAIKAKYESEIKEIQDKLEEERTKGKVREFLFVEREMILLRQKRENTVTINTEQTLVERKNDDKIEKQENQLTGTTDLDKEIPETGRQSDQDREKHVKKWRAFESLKRGKRLRKKIERAQESKTKEAATEEGKVEKIKDRVTDQQSSEDLPKNSEDEKKAEKEQLHQHYKEMEECRQKMDEAMRRYKEMADMYAAERMRIEARNAEIIDSWKKDHGKPCVLQ</sequence>
<dbReference type="PANTHER" id="PTHR10903">
    <property type="entry name" value="GTPASE, IMAP FAMILY MEMBER-RELATED"/>
    <property type="match status" value="1"/>
</dbReference>
<dbReference type="InterPro" id="IPR045058">
    <property type="entry name" value="GIMA/IAN/Toc"/>
</dbReference>
<dbReference type="PANTHER" id="PTHR10903:SF170">
    <property type="entry name" value="GTPASE IMAP FAMILY MEMBER 7"/>
    <property type="match status" value="1"/>
</dbReference>
<gene>
    <name evidence="8" type="primary">LOC113048836</name>
</gene>
<evidence type="ECO:0000313" key="8">
    <source>
        <dbReference type="RefSeq" id="XP_026066521.1"/>
    </source>
</evidence>
<dbReference type="InterPro" id="IPR027417">
    <property type="entry name" value="P-loop_NTPase"/>
</dbReference>
<dbReference type="GeneID" id="113048836"/>
<dbReference type="KEGG" id="caua:113048836"/>
<evidence type="ECO:0000313" key="7">
    <source>
        <dbReference type="Proteomes" id="UP000515129"/>
    </source>
</evidence>
<proteinExistence type="inferred from homology"/>
<keyword evidence="4" id="KW-0175">Coiled coil</keyword>
<keyword evidence="2" id="KW-0547">Nucleotide-binding</keyword>
<feature type="compositionally biased region" description="Basic and acidic residues" evidence="5">
    <location>
        <begin position="620"/>
        <end position="645"/>
    </location>
</feature>
<dbReference type="Proteomes" id="UP000515129">
    <property type="component" value="Chromosome 3"/>
</dbReference>
<feature type="coiled-coil region" evidence="4">
    <location>
        <begin position="489"/>
        <end position="527"/>
    </location>
</feature>
<evidence type="ECO:0000256" key="5">
    <source>
        <dbReference type="SAM" id="MobiDB-lite"/>
    </source>
</evidence>
<dbReference type="AlphaFoldDB" id="A0A6P6K379"/>
<feature type="region of interest" description="Disordered" evidence="5">
    <location>
        <begin position="1"/>
        <end position="27"/>
    </location>
</feature>
<evidence type="ECO:0000256" key="2">
    <source>
        <dbReference type="ARBA" id="ARBA00022741"/>
    </source>
</evidence>
<organism evidence="7 8">
    <name type="scientific">Carassius auratus</name>
    <name type="common">Goldfish</name>
    <dbReference type="NCBI Taxonomy" id="7957"/>
    <lineage>
        <taxon>Eukaryota</taxon>
        <taxon>Metazoa</taxon>
        <taxon>Chordata</taxon>
        <taxon>Craniata</taxon>
        <taxon>Vertebrata</taxon>
        <taxon>Euteleostomi</taxon>
        <taxon>Actinopterygii</taxon>
        <taxon>Neopterygii</taxon>
        <taxon>Teleostei</taxon>
        <taxon>Ostariophysi</taxon>
        <taxon>Cypriniformes</taxon>
        <taxon>Cyprinidae</taxon>
        <taxon>Cyprininae</taxon>
        <taxon>Carassius</taxon>
    </lineage>
</organism>
<evidence type="ECO:0000256" key="3">
    <source>
        <dbReference type="ARBA" id="ARBA00023134"/>
    </source>
</evidence>
<feature type="domain" description="AIG1-type G" evidence="6">
    <location>
        <begin position="284"/>
        <end position="483"/>
    </location>
</feature>
<name>A0A6P6K379_CARAU</name>
<dbReference type="OrthoDB" id="8954335at2759"/>
<keyword evidence="7" id="KW-1185">Reference proteome</keyword>
<dbReference type="GO" id="GO:0005525">
    <property type="term" value="F:GTP binding"/>
    <property type="evidence" value="ECO:0007669"/>
    <property type="project" value="UniProtKB-KW"/>
</dbReference>
<reference evidence="8" key="1">
    <citation type="submission" date="2025-08" db="UniProtKB">
        <authorList>
            <consortium name="RefSeq"/>
        </authorList>
    </citation>
    <scope>IDENTIFICATION</scope>
    <source>
        <strain evidence="8">Wakin</strain>
        <tissue evidence="8">Muscle</tissue>
    </source>
</reference>
<feature type="compositionally biased region" description="Basic and acidic residues" evidence="5">
    <location>
        <begin position="652"/>
        <end position="673"/>
    </location>
</feature>
<comment type="similarity">
    <text evidence="1">Belongs to the TRAFAC class TrmE-Era-EngA-EngB-Septin-like GTPase superfamily. AIG1/Toc34/Toc159-like paraseptin GTPase family. IAN subfamily.</text>
</comment>
<dbReference type="CDD" id="cd01852">
    <property type="entry name" value="AIG1"/>
    <property type="match status" value="1"/>
</dbReference>
<accession>A0A6P6K379</accession>
<protein>
    <submittedName>
        <fullName evidence="8">GTPase IMAP family member 8-like</fullName>
    </submittedName>
</protein>
<dbReference type="Pfam" id="PF04548">
    <property type="entry name" value="AIG1"/>
    <property type="match status" value="2"/>
</dbReference>
<evidence type="ECO:0000256" key="4">
    <source>
        <dbReference type="SAM" id="Coils"/>
    </source>
</evidence>
<dbReference type="Gene3D" id="3.40.50.300">
    <property type="entry name" value="P-loop containing nucleotide triphosphate hydrolases"/>
    <property type="match status" value="2"/>
</dbReference>
<feature type="domain" description="AIG1-type G" evidence="6">
    <location>
        <begin position="38"/>
        <end position="227"/>
    </location>
</feature>
<keyword evidence="3" id="KW-0342">GTP-binding</keyword>
<feature type="region of interest" description="Disordered" evidence="5">
    <location>
        <begin position="564"/>
        <end position="600"/>
    </location>
</feature>
<feature type="region of interest" description="Disordered" evidence="5">
    <location>
        <begin position="618"/>
        <end position="673"/>
    </location>
</feature>
<dbReference type="InterPro" id="IPR006703">
    <property type="entry name" value="G_AIG1"/>
</dbReference>
<evidence type="ECO:0000259" key="6">
    <source>
        <dbReference type="PROSITE" id="PS51720"/>
    </source>
</evidence>
<dbReference type="FunFam" id="3.40.50.300:FF:000366">
    <property type="entry name" value="GTPase, IMAP family member 2"/>
    <property type="match status" value="1"/>
</dbReference>
<dbReference type="RefSeq" id="XP_026066521.1">
    <property type="nucleotide sequence ID" value="XM_026210736.1"/>
</dbReference>
<feature type="compositionally biased region" description="Polar residues" evidence="5">
    <location>
        <begin position="1"/>
        <end position="10"/>
    </location>
</feature>
<evidence type="ECO:0000256" key="1">
    <source>
        <dbReference type="ARBA" id="ARBA00008535"/>
    </source>
</evidence>
<dbReference type="SUPFAM" id="SSF52540">
    <property type="entry name" value="P-loop containing nucleoside triphosphate hydrolases"/>
    <property type="match status" value="2"/>
</dbReference>